<protein>
    <recommendedName>
        <fullName evidence="4">Thiamine phosphate synthase/TenI domain-containing protein</fullName>
    </recommendedName>
</protein>
<evidence type="ECO:0000313" key="5">
    <source>
        <dbReference type="EMBL" id="GAA1757904.1"/>
    </source>
</evidence>
<dbReference type="InterPro" id="IPR013785">
    <property type="entry name" value="Aldolase_TIM"/>
</dbReference>
<dbReference type="Proteomes" id="UP001500655">
    <property type="component" value="Unassembled WGS sequence"/>
</dbReference>
<accession>A0ABN2KLJ7</accession>
<dbReference type="SUPFAM" id="SSF51391">
    <property type="entry name" value="Thiamin phosphate synthase"/>
    <property type="match status" value="1"/>
</dbReference>
<dbReference type="RefSeq" id="WP_344082177.1">
    <property type="nucleotide sequence ID" value="NZ_BAAALS010000014.1"/>
</dbReference>
<dbReference type="InterPro" id="IPR036206">
    <property type="entry name" value="ThiamineP_synth_sf"/>
</dbReference>
<evidence type="ECO:0000256" key="3">
    <source>
        <dbReference type="ARBA" id="ARBA00022977"/>
    </source>
</evidence>
<keyword evidence="3" id="KW-0784">Thiamine biosynthesis</keyword>
<evidence type="ECO:0000256" key="2">
    <source>
        <dbReference type="ARBA" id="ARBA00004948"/>
    </source>
</evidence>
<comment type="caution">
    <text evidence="5">The sequence shown here is derived from an EMBL/GenBank/DDBJ whole genome shotgun (WGS) entry which is preliminary data.</text>
</comment>
<dbReference type="CDD" id="cd00564">
    <property type="entry name" value="TMP_TenI"/>
    <property type="match status" value="1"/>
</dbReference>
<comment type="pathway">
    <text evidence="2">Cofactor biosynthesis; thiamine diphosphate biosynthesis.</text>
</comment>
<proteinExistence type="predicted"/>
<reference evidence="5 6" key="1">
    <citation type="journal article" date="2019" name="Int. J. Syst. Evol. Microbiol.">
        <title>The Global Catalogue of Microorganisms (GCM) 10K type strain sequencing project: providing services to taxonomists for standard genome sequencing and annotation.</title>
        <authorList>
            <consortium name="The Broad Institute Genomics Platform"/>
            <consortium name="The Broad Institute Genome Sequencing Center for Infectious Disease"/>
            <person name="Wu L."/>
            <person name="Ma J."/>
        </authorList>
    </citation>
    <scope>NUCLEOTIDE SEQUENCE [LARGE SCALE GENOMIC DNA]</scope>
    <source>
        <strain evidence="5 6">JCM 13249</strain>
    </source>
</reference>
<evidence type="ECO:0000256" key="1">
    <source>
        <dbReference type="ARBA" id="ARBA00003814"/>
    </source>
</evidence>
<gene>
    <name evidence="5" type="ORF">GCM10009681_31440</name>
</gene>
<feature type="domain" description="Thiamine phosphate synthase/TenI" evidence="4">
    <location>
        <begin position="6"/>
        <end position="194"/>
    </location>
</feature>
<dbReference type="InterPro" id="IPR022998">
    <property type="entry name" value="ThiamineP_synth_TenI"/>
</dbReference>
<dbReference type="Gene3D" id="3.20.20.70">
    <property type="entry name" value="Aldolase class I"/>
    <property type="match status" value="1"/>
</dbReference>
<evidence type="ECO:0000259" key="4">
    <source>
        <dbReference type="Pfam" id="PF02581"/>
    </source>
</evidence>
<keyword evidence="6" id="KW-1185">Reference proteome</keyword>
<evidence type="ECO:0000313" key="6">
    <source>
        <dbReference type="Proteomes" id="UP001500655"/>
    </source>
</evidence>
<dbReference type="Pfam" id="PF02581">
    <property type="entry name" value="TMP-TENI"/>
    <property type="match status" value="1"/>
</dbReference>
<dbReference type="PANTHER" id="PTHR20857:SF15">
    <property type="entry name" value="THIAMINE-PHOSPHATE SYNTHASE"/>
    <property type="match status" value="1"/>
</dbReference>
<comment type="function">
    <text evidence="1">Condenses 4-methyl-5-(beta-hydroxyethyl)thiazole monophosphate (THZ-P) and 2-methyl-4-amino-5-hydroxymethyl pyrimidine pyrophosphate (HMP-PP) to form thiamine monophosphate (TMP).</text>
</comment>
<name>A0ABN2KLJ7_9ACTN</name>
<dbReference type="EMBL" id="BAAALS010000014">
    <property type="protein sequence ID" value="GAA1757904.1"/>
    <property type="molecule type" value="Genomic_DNA"/>
</dbReference>
<sequence length="216" mass="21355">MLPRLLLLTDATHAAGPLTFVVAGAIDRGVRAVVLREKHQPYARRRALAADLAALLAPVDGTLIVAGGPAGAGVPGGAAVPGGPVGAGPPRDPGWPAGGVHLAARDPFPGPRPALVGRSCHDAAEVARAAAEGCDYVTVSPIYPTASKPGYGPALGPSGLASLCGQVPVFALGGVLPEHVADCRRAGAYGVAVMGPAMRDPAIVAAYLAALAEVPA</sequence>
<organism evidence="5 6">
    <name type="scientific">Luedemannella helvata</name>
    <dbReference type="NCBI Taxonomy" id="349315"/>
    <lineage>
        <taxon>Bacteria</taxon>
        <taxon>Bacillati</taxon>
        <taxon>Actinomycetota</taxon>
        <taxon>Actinomycetes</taxon>
        <taxon>Micromonosporales</taxon>
        <taxon>Micromonosporaceae</taxon>
        <taxon>Luedemannella</taxon>
    </lineage>
</organism>
<dbReference type="PANTHER" id="PTHR20857">
    <property type="entry name" value="THIAMINE-PHOSPHATE PYROPHOSPHORYLASE"/>
    <property type="match status" value="1"/>
</dbReference>